<dbReference type="EMBL" id="QGKV02000832">
    <property type="protein sequence ID" value="KAF3549733.1"/>
    <property type="molecule type" value="Genomic_DNA"/>
</dbReference>
<dbReference type="Proteomes" id="UP000266723">
    <property type="component" value="Unassembled WGS sequence"/>
</dbReference>
<protein>
    <submittedName>
        <fullName evidence="1">Uncharacterized protein</fullName>
    </submittedName>
</protein>
<keyword evidence="2" id="KW-1185">Reference proteome</keyword>
<name>A0ABQ7CF02_BRACR</name>
<organism evidence="1 2">
    <name type="scientific">Brassica cretica</name>
    <name type="common">Mustard</name>
    <dbReference type="NCBI Taxonomy" id="69181"/>
    <lineage>
        <taxon>Eukaryota</taxon>
        <taxon>Viridiplantae</taxon>
        <taxon>Streptophyta</taxon>
        <taxon>Embryophyta</taxon>
        <taxon>Tracheophyta</taxon>
        <taxon>Spermatophyta</taxon>
        <taxon>Magnoliopsida</taxon>
        <taxon>eudicotyledons</taxon>
        <taxon>Gunneridae</taxon>
        <taxon>Pentapetalae</taxon>
        <taxon>rosids</taxon>
        <taxon>malvids</taxon>
        <taxon>Brassicales</taxon>
        <taxon>Brassicaceae</taxon>
        <taxon>Brassiceae</taxon>
        <taxon>Brassica</taxon>
    </lineage>
</organism>
<evidence type="ECO:0000313" key="2">
    <source>
        <dbReference type="Proteomes" id="UP000266723"/>
    </source>
</evidence>
<reference evidence="1 2" key="1">
    <citation type="journal article" date="2020" name="BMC Genomics">
        <title>Intraspecific diversification of the crop wild relative Brassica cretica Lam. using demographic model selection.</title>
        <authorList>
            <person name="Kioukis A."/>
            <person name="Michalopoulou V.A."/>
            <person name="Briers L."/>
            <person name="Pirintsos S."/>
            <person name="Studholme D.J."/>
            <person name="Pavlidis P."/>
            <person name="Sarris P.F."/>
        </authorList>
    </citation>
    <scope>NUCLEOTIDE SEQUENCE [LARGE SCALE GENOMIC DNA]</scope>
    <source>
        <strain evidence="2">cv. PFS-1207/04</strain>
    </source>
</reference>
<sequence length="52" mass="5777">MHGFASYRRFGKARSLRNDQNVHELGHYVATKLGSKLGCYIATEPYACSVAT</sequence>
<accession>A0ABQ7CF02</accession>
<evidence type="ECO:0000313" key="1">
    <source>
        <dbReference type="EMBL" id="KAF3549733.1"/>
    </source>
</evidence>
<gene>
    <name evidence="1" type="ORF">DY000_02009527</name>
</gene>
<proteinExistence type="predicted"/>
<comment type="caution">
    <text evidence="1">The sequence shown here is derived from an EMBL/GenBank/DDBJ whole genome shotgun (WGS) entry which is preliminary data.</text>
</comment>